<protein>
    <submittedName>
        <fullName evidence="1">Uncharacterized protein</fullName>
    </submittedName>
</protein>
<sequence>MSRFNSTFVPARTTTRLPFLGLSWESDSALTFKNWDEFTELCYLLETLANVAYYPNRELTQRASNKKLRQSLGALRGALMKFKSKRVSNEAWNSVMELKKCVGRIGKMCTLEPSDDPEEKEVWCESWNSIAYALSMIAAGSFDAAYFKASVEIHMPKVSEVLDNVRDVSRRHEDAKENLNVDPGRMRVSKLHAQKPTRVRRLDSVEEDWLESSS</sequence>
<organism evidence="1 2">
    <name type="scientific">Pterulicium gracile</name>
    <dbReference type="NCBI Taxonomy" id="1884261"/>
    <lineage>
        <taxon>Eukaryota</taxon>
        <taxon>Fungi</taxon>
        <taxon>Dikarya</taxon>
        <taxon>Basidiomycota</taxon>
        <taxon>Agaricomycotina</taxon>
        <taxon>Agaricomycetes</taxon>
        <taxon>Agaricomycetidae</taxon>
        <taxon>Agaricales</taxon>
        <taxon>Pleurotineae</taxon>
        <taxon>Pterulaceae</taxon>
        <taxon>Pterulicium</taxon>
    </lineage>
</organism>
<name>A0A5C3QKY7_9AGAR</name>
<dbReference type="EMBL" id="ML178823">
    <property type="protein sequence ID" value="TFL02177.1"/>
    <property type="molecule type" value="Genomic_DNA"/>
</dbReference>
<reference evidence="1 2" key="1">
    <citation type="journal article" date="2019" name="Nat. Ecol. Evol.">
        <title>Megaphylogeny resolves global patterns of mushroom evolution.</title>
        <authorList>
            <person name="Varga T."/>
            <person name="Krizsan K."/>
            <person name="Foldi C."/>
            <person name="Dima B."/>
            <person name="Sanchez-Garcia M."/>
            <person name="Sanchez-Ramirez S."/>
            <person name="Szollosi G.J."/>
            <person name="Szarkandi J.G."/>
            <person name="Papp V."/>
            <person name="Albert L."/>
            <person name="Andreopoulos W."/>
            <person name="Angelini C."/>
            <person name="Antonin V."/>
            <person name="Barry K.W."/>
            <person name="Bougher N.L."/>
            <person name="Buchanan P."/>
            <person name="Buyck B."/>
            <person name="Bense V."/>
            <person name="Catcheside P."/>
            <person name="Chovatia M."/>
            <person name="Cooper J."/>
            <person name="Damon W."/>
            <person name="Desjardin D."/>
            <person name="Finy P."/>
            <person name="Geml J."/>
            <person name="Haridas S."/>
            <person name="Hughes K."/>
            <person name="Justo A."/>
            <person name="Karasinski D."/>
            <person name="Kautmanova I."/>
            <person name="Kiss B."/>
            <person name="Kocsube S."/>
            <person name="Kotiranta H."/>
            <person name="LaButti K.M."/>
            <person name="Lechner B.E."/>
            <person name="Liimatainen K."/>
            <person name="Lipzen A."/>
            <person name="Lukacs Z."/>
            <person name="Mihaltcheva S."/>
            <person name="Morgado L.N."/>
            <person name="Niskanen T."/>
            <person name="Noordeloos M.E."/>
            <person name="Ohm R.A."/>
            <person name="Ortiz-Santana B."/>
            <person name="Ovrebo C."/>
            <person name="Racz N."/>
            <person name="Riley R."/>
            <person name="Savchenko A."/>
            <person name="Shiryaev A."/>
            <person name="Soop K."/>
            <person name="Spirin V."/>
            <person name="Szebenyi C."/>
            <person name="Tomsovsky M."/>
            <person name="Tulloss R.E."/>
            <person name="Uehling J."/>
            <person name="Grigoriev I.V."/>
            <person name="Vagvolgyi C."/>
            <person name="Papp T."/>
            <person name="Martin F.M."/>
            <person name="Miettinen O."/>
            <person name="Hibbett D.S."/>
            <person name="Nagy L.G."/>
        </authorList>
    </citation>
    <scope>NUCLEOTIDE SEQUENCE [LARGE SCALE GENOMIC DNA]</scope>
    <source>
        <strain evidence="1 2">CBS 309.79</strain>
    </source>
</reference>
<accession>A0A5C3QKY7</accession>
<evidence type="ECO:0000313" key="2">
    <source>
        <dbReference type="Proteomes" id="UP000305067"/>
    </source>
</evidence>
<gene>
    <name evidence="1" type="ORF">BDV98DRAFT_566833</name>
</gene>
<evidence type="ECO:0000313" key="1">
    <source>
        <dbReference type="EMBL" id="TFL02177.1"/>
    </source>
</evidence>
<proteinExistence type="predicted"/>
<dbReference type="AlphaFoldDB" id="A0A5C3QKY7"/>
<dbReference type="Proteomes" id="UP000305067">
    <property type="component" value="Unassembled WGS sequence"/>
</dbReference>
<keyword evidence="2" id="KW-1185">Reference proteome</keyword>